<dbReference type="SMART" id="SM00388">
    <property type="entry name" value="HisKA"/>
    <property type="match status" value="1"/>
</dbReference>
<dbReference type="InterPro" id="IPR003660">
    <property type="entry name" value="HAMP_dom"/>
</dbReference>
<sequence>MRLTELHRTTSFRLATLFLAMFGFASILLFGYLYVEITGFETERVDEWLRREHAELIRDKPDDLVARFENQNKYDLHMQRPFGLFDASGHHLAGGYPGDRPVIPAFDTPFTLRLHGLPHNPPGRCIAAGFPGGRVAIQCQNTRELDHFDEELLHALLSAAVLTLVVGLLGAALIGVGSVRRLDAVTASIKEIVAGNLSQRLPMRSKQDDLDRLVRVVNGMLDEIERLMREVKGVCDAIAHDLRTPLTRLIAGLERALRRAQTKEEYRAALENTLAEAGGMLRTFNALLRISEIESGVRRESFEPVDLAAVAMDAVELYEPAAEDKDISLVLERSSPEPYPMLGDPSLLFEALANLVENAIKFAPPEGHVCVRLFSDASDFGVSIRDNGPGISVEERQAVLGRFYRGEASRHTPGNGLGLSLANAVAAMHGMEIRFADVQAGCEVQLAKPHESPDARNSSREAVSALSTSG</sequence>
<evidence type="ECO:0000256" key="9">
    <source>
        <dbReference type="ARBA" id="ARBA00023012"/>
    </source>
</evidence>
<evidence type="ECO:0000256" key="1">
    <source>
        <dbReference type="ARBA" id="ARBA00000085"/>
    </source>
</evidence>
<evidence type="ECO:0000256" key="8">
    <source>
        <dbReference type="ARBA" id="ARBA00022989"/>
    </source>
</evidence>
<comment type="catalytic activity">
    <reaction evidence="1">
        <text>ATP + protein L-histidine = ADP + protein N-phospho-L-histidine.</text>
        <dbReference type="EC" id="2.7.13.3"/>
    </reaction>
</comment>
<feature type="transmembrane region" description="Helical" evidence="12">
    <location>
        <begin position="12"/>
        <end position="35"/>
    </location>
</feature>
<keyword evidence="7 15" id="KW-0418">Kinase</keyword>
<keyword evidence="9" id="KW-0902">Two-component regulatory system</keyword>
<dbReference type="GO" id="GO:0000155">
    <property type="term" value="F:phosphorelay sensor kinase activity"/>
    <property type="evidence" value="ECO:0007669"/>
    <property type="project" value="InterPro"/>
</dbReference>
<dbReference type="EC" id="2.7.13.3" evidence="3"/>
<dbReference type="Gene3D" id="3.30.565.10">
    <property type="entry name" value="Histidine kinase-like ATPase, C-terminal domain"/>
    <property type="match status" value="1"/>
</dbReference>
<accession>A0A158I847</accession>
<organism evidence="15 16">
    <name type="scientific">Caballeronia udeis</name>
    <dbReference type="NCBI Taxonomy" id="1232866"/>
    <lineage>
        <taxon>Bacteria</taxon>
        <taxon>Pseudomonadati</taxon>
        <taxon>Pseudomonadota</taxon>
        <taxon>Betaproteobacteria</taxon>
        <taxon>Burkholderiales</taxon>
        <taxon>Burkholderiaceae</taxon>
        <taxon>Caballeronia</taxon>
    </lineage>
</organism>
<dbReference type="Gene3D" id="6.10.340.10">
    <property type="match status" value="1"/>
</dbReference>
<dbReference type="PROSITE" id="PS50885">
    <property type="entry name" value="HAMP"/>
    <property type="match status" value="1"/>
</dbReference>
<evidence type="ECO:0000259" key="13">
    <source>
        <dbReference type="PROSITE" id="PS50109"/>
    </source>
</evidence>
<reference evidence="15 16" key="1">
    <citation type="submission" date="2016-01" db="EMBL/GenBank/DDBJ databases">
        <authorList>
            <person name="Oliw E.H."/>
        </authorList>
    </citation>
    <scope>NUCLEOTIDE SEQUENCE [LARGE SCALE GENOMIC DNA]</scope>
    <source>
        <strain evidence="15">LMG 27134</strain>
    </source>
</reference>
<dbReference type="SMART" id="SM00304">
    <property type="entry name" value="HAMP"/>
    <property type="match status" value="1"/>
</dbReference>
<dbReference type="InterPro" id="IPR036097">
    <property type="entry name" value="HisK_dim/P_sf"/>
</dbReference>
<dbReference type="Proteomes" id="UP000054683">
    <property type="component" value="Unassembled WGS sequence"/>
</dbReference>
<dbReference type="CDD" id="cd06225">
    <property type="entry name" value="HAMP"/>
    <property type="match status" value="1"/>
</dbReference>
<protein>
    <recommendedName>
        <fullName evidence="3">histidine kinase</fullName>
        <ecNumber evidence="3">2.7.13.3</ecNumber>
    </recommendedName>
</protein>
<dbReference type="SMART" id="SM00387">
    <property type="entry name" value="HATPase_c"/>
    <property type="match status" value="1"/>
</dbReference>
<feature type="domain" description="HAMP" evidence="14">
    <location>
        <begin position="179"/>
        <end position="229"/>
    </location>
</feature>
<evidence type="ECO:0000313" key="16">
    <source>
        <dbReference type="Proteomes" id="UP000054683"/>
    </source>
</evidence>
<dbReference type="CDD" id="cd00082">
    <property type="entry name" value="HisKA"/>
    <property type="match status" value="1"/>
</dbReference>
<evidence type="ECO:0000256" key="11">
    <source>
        <dbReference type="SAM" id="MobiDB-lite"/>
    </source>
</evidence>
<dbReference type="RefSeq" id="WP_062089802.1">
    <property type="nucleotide sequence ID" value="NZ_FCOK02000043.1"/>
</dbReference>
<keyword evidence="4" id="KW-0597">Phosphoprotein</keyword>
<keyword evidence="12" id="KW-0472">Membrane</keyword>
<dbReference type="Pfam" id="PF00672">
    <property type="entry name" value="HAMP"/>
    <property type="match status" value="1"/>
</dbReference>
<dbReference type="InterPro" id="IPR003594">
    <property type="entry name" value="HATPase_dom"/>
</dbReference>
<dbReference type="OrthoDB" id="9809766at2"/>
<dbReference type="InterPro" id="IPR003661">
    <property type="entry name" value="HisK_dim/P_dom"/>
</dbReference>
<dbReference type="PROSITE" id="PS50109">
    <property type="entry name" value="HIS_KIN"/>
    <property type="match status" value="1"/>
</dbReference>
<dbReference type="PANTHER" id="PTHR45436">
    <property type="entry name" value="SENSOR HISTIDINE KINASE YKOH"/>
    <property type="match status" value="1"/>
</dbReference>
<dbReference type="InterPro" id="IPR050428">
    <property type="entry name" value="TCS_sensor_his_kinase"/>
</dbReference>
<evidence type="ECO:0000256" key="7">
    <source>
        <dbReference type="ARBA" id="ARBA00022777"/>
    </source>
</evidence>
<evidence type="ECO:0000256" key="5">
    <source>
        <dbReference type="ARBA" id="ARBA00022679"/>
    </source>
</evidence>
<dbReference type="SUPFAM" id="SSF47384">
    <property type="entry name" value="Homodimeric domain of signal transducing histidine kinase"/>
    <property type="match status" value="1"/>
</dbReference>
<proteinExistence type="predicted"/>
<dbReference type="PANTHER" id="PTHR45436:SF8">
    <property type="entry name" value="HISTIDINE KINASE"/>
    <property type="match status" value="1"/>
</dbReference>
<keyword evidence="10" id="KW-0175">Coiled coil</keyword>
<dbReference type="InterPro" id="IPR036890">
    <property type="entry name" value="HATPase_C_sf"/>
</dbReference>
<dbReference type="GO" id="GO:0005886">
    <property type="term" value="C:plasma membrane"/>
    <property type="evidence" value="ECO:0007669"/>
    <property type="project" value="TreeGrafter"/>
</dbReference>
<gene>
    <name evidence="15" type="ORF">AWB69_05446</name>
</gene>
<feature type="compositionally biased region" description="Basic and acidic residues" evidence="11">
    <location>
        <begin position="448"/>
        <end position="459"/>
    </location>
</feature>
<evidence type="ECO:0000256" key="10">
    <source>
        <dbReference type="SAM" id="Coils"/>
    </source>
</evidence>
<keyword evidence="8 12" id="KW-1133">Transmembrane helix</keyword>
<dbReference type="Pfam" id="PF00512">
    <property type="entry name" value="HisKA"/>
    <property type="match status" value="1"/>
</dbReference>
<dbReference type="Gene3D" id="1.10.287.130">
    <property type="match status" value="1"/>
</dbReference>
<dbReference type="Pfam" id="PF02518">
    <property type="entry name" value="HATPase_c"/>
    <property type="match status" value="1"/>
</dbReference>
<evidence type="ECO:0000313" key="15">
    <source>
        <dbReference type="EMBL" id="SAL52543.1"/>
    </source>
</evidence>
<keyword evidence="6 12" id="KW-0812">Transmembrane</keyword>
<evidence type="ECO:0000256" key="6">
    <source>
        <dbReference type="ARBA" id="ARBA00022692"/>
    </source>
</evidence>
<comment type="subcellular location">
    <subcellularLocation>
        <location evidence="2">Membrane</location>
    </subcellularLocation>
</comment>
<feature type="transmembrane region" description="Helical" evidence="12">
    <location>
        <begin position="152"/>
        <end position="174"/>
    </location>
</feature>
<dbReference type="SUPFAM" id="SSF55874">
    <property type="entry name" value="ATPase domain of HSP90 chaperone/DNA topoisomerase II/histidine kinase"/>
    <property type="match status" value="1"/>
</dbReference>
<evidence type="ECO:0000259" key="14">
    <source>
        <dbReference type="PROSITE" id="PS50885"/>
    </source>
</evidence>
<keyword evidence="5" id="KW-0808">Transferase</keyword>
<feature type="coiled-coil region" evidence="10">
    <location>
        <begin position="210"/>
        <end position="273"/>
    </location>
</feature>
<dbReference type="AlphaFoldDB" id="A0A158I847"/>
<evidence type="ECO:0000256" key="3">
    <source>
        <dbReference type="ARBA" id="ARBA00012438"/>
    </source>
</evidence>
<dbReference type="EMBL" id="FCOK02000043">
    <property type="protein sequence ID" value="SAL52543.1"/>
    <property type="molecule type" value="Genomic_DNA"/>
</dbReference>
<evidence type="ECO:0000256" key="2">
    <source>
        <dbReference type="ARBA" id="ARBA00004370"/>
    </source>
</evidence>
<evidence type="ECO:0000256" key="4">
    <source>
        <dbReference type="ARBA" id="ARBA00022553"/>
    </source>
</evidence>
<feature type="region of interest" description="Disordered" evidence="11">
    <location>
        <begin position="448"/>
        <end position="470"/>
    </location>
</feature>
<dbReference type="InterPro" id="IPR005467">
    <property type="entry name" value="His_kinase_dom"/>
</dbReference>
<feature type="domain" description="Histidine kinase" evidence="13">
    <location>
        <begin position="237"/>
        <end position="452"/>
    </location>
</feature>
<evidence type="ECO:0000256" key="12">
    <source>
        <dbReference type="SAM" id="Phobius"/>
    </source>
</evidence>
<name>A0A158I847_9BURK</name>
<dbReference type="SUPFAM" id="SSF158472">
    <property type="entry name" value="HAMP domain-like"/>
    <property type="match status" value="1"/>
</dbReference>